<proteinExistence type="predicted"/>
<dbReference type="AlphaFoldDB" id="A0A2C6KRB8"/>
<evidence type="ECO:0000313" key="2">
    <source>
        <dbReference type="EMBL" id="PHJ18942.1"/>
    </source>
</evidence>
<organism evidence="2 3">
    <name type="scientific">Cystoisospora suis</name>
    <dbReference type="NCBI Taxonomy" id="483139"/>
    <lineage>
        <taxon>Eukaryota</taxon>
        <taxon>Sar</taxon>
        <taxon>Alveolata</taxon>
        <taxon>Apicomplexa</taxon>
        <taxon>Conoidasida</taxon>
        <taxon>Coccidia</taxon>
        <taxon>Eucoccidiorida</taxon>
        <taxon>Eimeriorina</taxon>
        <taxon>Sarcocystidae</taxon>
        <taxon>Cystoisospora</taxon>
    </lineage>
</organism>
<feature type="region of interest" description="Disordered" evidence="1">
    <location>
        <begin position="1"/>
        <end position="20"/>
    </location>
</feature>
<dbReference type="RefSeq" id="XP_067920644.1">
    <property type="nucleotide sequence ID" value="XM_068067381.1"/>
</dbReference>
<reference evidence="2 3" key="1">
    <citation type="journal article" date="2017" name="Int. J. Parasitol.">
        <title>The genome of the protozoan parasite Cystoisospora suis and a reverse vaccinology approach to identify vaccine candidates.</title>
        <authorList>
            <person name="Palmieri N."/>
            <person name="Shrestha A."/>
            <person name="Ruttkowski B."/>
            <person name="Beck T."/>
            <person name="Vogl C."/>
            <person name="Tomley F."/>
            <person name="Blake D.P."/>
            <person name="Joachim A."/>
        </authorList>
    </citation>
    <scope>NUCLEOTIDE SEQUENCE [LARGE SCALE GENOMIC DNA]</scope>
    <source>
        <strain evidence="2 3">Wien I</strain>
    </source>
</reference>
<keyword evidence="3" id="KW-1185">Reference proteome</keyword>
<dbReference type="EMBL" id="MIGC01003760">
    <property type="protein sequence ID" value="PHJ18942.1"/>
    <property type="molecule type" value="Genomic_DNA"/>
</dbReference>
<name>A0A2C6KRB8_9APIC</name>
<dbReference type="GeneID" id="94430592"/>
<comment type="caution">
    <text evidence="2">The sequence shown here is derived from an EMBL/GenBank/DDBJ whole genome shotgun (WGS) entry which is preliminary data.</text>
</comment>
<evidence type="ECO:0000313" key="3">
    <source>
        <dbReference type="Proteomes" id="UP000221165"/>
    </source>
</evidence>
<dbReference type="Proteomes" id="UP000221165">
    <property type="component" value="Unassembled WGS sequence"/>
</dbReference>
<protein>
    <submittedName>
        <fullName evidence="2">Uncharacterized protein</fullName>
    </submittedName>
</protein>
<feature type="compositionally biased region" description="Basic and acidic residues" evidence="1">
    <location>
        <begin position="1"/>
        <end position="13"/>
    </location>
</feature>
<dbReference type="VEuPathDB" id="ToxoDB:CSUI_007231"/>
<gene>
    <name evidence="2" type="ORF">CSUI_007231</name>
</gene>
<evidence type="ECO:0000256" key="1">
    <source>
        <dbReference type="SAM" id="MobiDB-lite"/>
    </source>
</evidence>
<accession>A0A2C6KRB8</accession>
<sequence>MYTRSLPEEEGRRGSQHTHVQRTQADLFLFFFVLKYLIRKRPLCLSVFTDQNLVFPVGTYTSTQVYIHLNFCMH</sequence>